<evidence type="ECO:0000313" key="2">
    <source>
        <dbReference type="EMBL" id="KAF9067685.1"/>
    </source>
</evidence>
<accession>A0A9P5PTH6</accession>
<gene>
    <name evidence="2" type="ORF">BDP27DRAFT_1448966</name>
</gene>
<protein>
    <submittedName>
        <fullName evidence="2">Uncharacterized protein</fullName>
    </submittedName>
</protein>
<sequence>MDIDHYTTQRDPAPALRYTVSAPTTPSRSSAGKIRIPPPNFSTLKYPTPLHREIFGSSDDEYEDPNDPEAQRFLDSLELDPHSMSIPIPQPRKLAGTRRVVSAQTAQRLKNQAGWKAGGNPLPQPLVFQSITATPQLGGASFEELRADCYAQSFIATGARPPPSILAHVNAFGAYQQAQCIPPTFQSRIVENQDDSIAYPTDVEMADA</sequence>
<dbReference type="AlphaFoldDB" id="A0A9P5PTH6"/>
<organism evidence="2 3">
    <name type="scientific">Rhodocollybia butyracea</name>
    <dbReference type="NCBI Taxonomy" id="206335"/>
    <lineage>
        <taxon>Eukaryota</taxon>
        <taxon>Fungi</taxon>
        <taxon>Dikarya</taxon>
        <taxon>Basidiomycota</taxon>
        <taxon>Agaricomycotina</taxon>
        <taxon>Agaricomycetes</taxon>
        <taxon>Agaricomycetidae</taxon>
        <taxon>Agaricales</taxon>
        <taxon>Marasmiineae</taxon>
        <taxon>Omphalotaceae</taxon>
        <taxon>Rhodocollybia</taxon>
    </lineage>
</organism>
<evidence type="ECO:0000313" key="3">
    <source>
        <dbReference type="Proteomes" id="UP000772434"/>
    </source>
</evidence>
<dbReference type="OrthoDB" id="2604709at2759"/>
<reference evidence="2" key="1">
    <citation type="submission" date="2020-11" db="EMBL/GenBank/DDBJ databases">
        <authorList>
            <consortium name="DOE Joint Genome Institute"/>
            <person name="Ahrendt S."/>
            <person name="Riley R."/>
            <person name="Andreopoulos W."/>
            <person name="Labutti K."/>
            <person name="Pangilinan J."/>
            <person name="Ruiz-Duenas F.J."/>
            <person name="Barrasa J.M."/>
            <person name="Sanchez-Garcia M."/>
            <person name="Camarero S."/>
            <person name="Miyauchi S."/>
            <person name="Serrano A."/>
            <person name="Linde D."/>
            <person name="Babiker R."/>
            <person name="Drula E."/>
            <person name="Ayuso-Fernandez I."/>
            <person name="Pacheco R."/>
            <person name="Padilla G."/>
            <person name="Ferreira P."/>
            <person name="Barriuso J."/>
            <person name="Kellner H."/>
            <person name="Castanera R."/>
            <person name="Alfaro M."/>
            <person name="Ramirez L."/>
            <person name="Pisabarro A.G."/>
            <person name="Kuo A."/>
            <person name="Tritt A."/>
            <person name="Lipzen A."/>
            <person name="He G."/>
            <person name="Yan M."/>
            <person name="Ng V."/>
            <person name="Cullen D."/>
            <person name="Martin F."/>
            <person name="Rosso M.-N."/>
            <person name="Henrissat B."/>
            <person name="Hibbett D."/>
            <person name="Martinez A.T."/>
            <person name="Grigoriev I.V."/>
        </authorList>
    </citation>
    <scope>NUCLEOTIDE SEQUENCE</scope>
    <source>
        <strain evidence="2">AH 40177</strain>
    </source>
</reference>
<feature type="compositionally biased region" description="Polar residues" evidence="1">
    <location>
        <begin position="21"/>
        <end position="30"/>
    </location>
</feature>
<comment type="caution">
    <text evidence="2">The sequence shown here is derived from an EMBL/GenBank/DDBJ whole genome shotgun (WGS) entry which is preliminary data.</text>
</comment>
<proteinExistence type="predicted"/>
<name>A0A9P5PTH6_9AGAR</name>
<dbReference type="Proteomes" id="UP000772434">
    <property type="component" value="Unassembled WGS sequence"/>
</dbReference>
<keyword evidence="3" id="KW-1185">Reference proteome</keyword>
<evidence type="ECO:0000256" key="1">
    <source>
        <dbReference type="SAM" id="MobiDB-lite"/>
    </source>
</evidence>
<dbReference type="EMBL" id="JADNRY010000070">
    <property type="protein sequence ID" value="KAF9067685.1"/>
    <property type="molecule type" value="Genomic_DNA"/>
</dbReference>
<feature type="region of interest" description="Disordered" evidence="1">
    <location>
        <begin position="1"/>
        <end position="47"/>
    </location>
</feature>